<comment type="function">
    <text evidence="10">Catalyzes the transfer of pyrophosphate from adenosine triphosphate (ATP) to 6-hydroxymethyl-7,8-dihydropterin, an enzymatic step in folate biosynthesis pathway.</text>
</comment>
<keyword evidence="7" id="KW-0418">Kinase</keyword>
<dbReference type="NCBIfam" id="TIGR01498">
    <property type="entry name" value="folK"/>
    <property type="match status" value="1"/>
</dbReference>
<evidence type="ECO:0000256" key="12">
    <source>
        <dbReference type="ARBA" id="ARBA00033413"/>
    </source>
</evidence>
<dbReference type="InterPro" id="IPR035907">
    <property type="entry name" value="Hppk_sf"/>
</dbReference>
<dbReference type="AlphaFoldDB" id="A0A9D2U9E3"/>
<dbReference type="GO" id="GO:0005524">
    <property type="term" value="F:ATP binding"/>
    <property type="evidence" value="ECO:0007669"/>
    <property type="project" value="UniProtKB-KW"/>
</dbReference>
<keyword evidence="9" id="KW-0289">Folate biosynthesis</keyword>
<dbReference type="EC" id="2.7.6.3" evidence="3"/>
<dbReference type="PANTHER" id="PTHR43071">
    <property type="entry name" value="2-AMINO-4-HYDROXY-6-HYDROXYMETHYLDIHYDROPTERIDINE PYROPHOSPHOKINASE"/>
    <property type="match status" value="1"/>
</dbReference>
<comment type="caution">
    <text evidence="14">The sequence shown here is derived from an EMBL/GenBank/DDBJ whole genome shotgun (WGS) entry which is preliminary data.</text>
</comment>
<dbReference type="Pfam" id="PF01288">
    <property type="entry name" value="HPPK"/>
    <property type="match status" value="1"/>
</dbReference>
<sequence length="170" mass="18633">MTTTAYIALGANLGDPVDTLLDAVEALRPLSATQDVALSRFYQTAPVEAEGPDYINAVARFPTVLSATELLTELQRIEHEHGRIRSVKNAPRTLDLDLLLFGSEQIQTEALTVPHPRMHERAFVLRPLADLQPNLTLKQGRLSDLLVAVSHQPIAVLGGDEEEGDDDYAQ</sequence>
<evidence type="ECO:0000256" key="6">
    <source>
        <dbReference type="ARBA" id="ARBA00022741"/>
    </source>
</evidence>
<dbReference type="InterPro" id="IPR000550">
    <property type="entry name" value="Hppk"/>
</dbReference>
<evidence type="ECO:0000256" key="3">
    <source>
        <dbReference type="ARBA" id="ARBA00013253"/>
    </source>
</evidence>
<evidence type="ECO:0000256" key="8">
    <source>
        <dbReference type="ARBA" id="ARBA00022840"/>
    </source>
</evidence>
<dbReference type="Gene3D" id="3.30.70.560">
    <property type="entry name" value="7,8-Dihydro-6-hydroxymethylpterin-pyrophosphokinase HPPK"/>
    <property type="match status" value="1"/>
</dbReference>
<accession>A0A9D2U9E3</accession>
<dbReference type="GO" id="GO:0016301">
    <property type="term" value="F:kinase activity"/>
    <property type="evidence" value="ECO:0007669"/>
    <property type="project" value="UniProtKB-KW"/>
</dbReference>
<protein>
    <recommendedName>
        <fullName evidence="4">2-amino-4-hydroxy-6-hydroxymethyldihydropteridine pyrophosphokinase</fullName>
        <ecNumber evidence="3">2.7.6.3</ecNumber>
    </recommendedName>
    <alternativeName>
        <fullName evidence="11">6-hydroxymethyl-7,8-dihydropterin pyrophosphokinase</fullName>
    </alternativeName>
    <alternativeName>
        <fullName evidence="12">7,8-dihydro-6-hydroxymethylpterin-pyrophosphokinase</fullName>
    </alternativeName>
</protein>
<dbReference type="EMBL" id="DWUQ01000126">
    <property type="protein sequence ID" value="HJD44584.1"/>
    <property type="molecule type" value="Genomic_DNA"/>
</dbReference>
<gene>
    <name evidence="14" type="primary">folK</name>
    <name evidence="14" type="ORF">H9906_06110</name>
</gene>
<feature type="domain" description="7,8-dihydro-6-hydroxymethylpterin-pyrophosphokinase" evidence="13">
    <location>
        <begin position="88"/>
        <end position="99"/>
    </location>
</feature>
<evidence type="ECO:0000259" key="13">
    <source>
        <dbReference type="PROSITE" id="PS00794"/>
    </source>
</evidence>
<reference evidence="14" key="1">
    <citation type="journal article" date="2021" name="PeerJ">
        <title>Extensive microbial diversity within the chicken gut microbiome revealed by metagenomics and culture.</title>
        <authorList>
            <person name="Gilroy R."/>
            <person name="Ravi A."/>
            <person name="Getino M."/>
            <person name="Pursley I."/>
            <person name="Horton D.L."/>
            <person name="Alikhan N.F."/>
            <person name="Baker D."/>
            <person name="Gharbi K."/>
            <person name="Hall N."/>
            <person name="Watson M."/>
            <person name="Adriaenssens E.M."/>
            <person name="Foster-Nyarko E."/>
            <person name="Jarju S."/>
            <person name="Secka A."/>
            <person name="Antonio M."/>
            <person name="Oren A."/>
            <person name="Chaudhuri R.R."/>
            <person name="La Ragione R."/>
            <person name="Hildebrand F."/>
            <person name="Pallen M.J."/>
        </authorList>
    </citation>
    <scope>NUCLEOTIDE SEQUENCE</scope>
    <source>
        <strain evidence="14">9264</strain>
    </source>
</reference>
<dbReference type="Proteomes" id="UP000823889">
    <property type="component" value="Unassembled WGS sequence"/>
</dbReference>
<keyword evidence="6" id="KW-0547">Nucleotide-binding</keyword>
<comment type="similarity">
    <text evidence="2">Belongs to the HPPK family.</text>
</comment>
<evidence type="ECO:0000256" key="5">
    <source>
        <dbReference type="ARBA" id="ARBA00022679"/>
    </source>
</evidence>
<evidence type="ECO:0000256" key="4">
    <source>
        <dbReference type="ARBA" id="ARBA00016218"/>
    </source>
</evidence>
<dbReference type="GO" id="GO:0003848">
    <property type="term" value="F:2-amino-4-hydroxy-6-hydroxymethyldihydropteridine diphosphokinase activity"/>
    <property type="evidence" value="ECO:0007669"/>
    <property type="project" value="UniProtKB-EC"/>
</dbReference>
<evidence type="ECO:0000256" key="9">
    <source>
        <dbReference type="ARBA" id="ARBA00022909"/>
    </source>
</evidence>
<dbReference type="GO" id="GO:0046656">
    <property type="term" value="P:folic acid biosynthetic process"/>
    <property type="evidence" value="ECO:0007669"/>
    <property type="project" value="UniProtKB-KW"/>
</dbReference>
<name>A0A9D2U9E3_9BURK</name>
<comment type="pathway">
    <text evidence="1">Cofactor biosynthesis; tetrahydrofolate biosynthesis; 2-amino-4-hydroxy-6-hydroxymethyl-7,8-dihydropteridine diphosphate from 7,8-dihydroneopterin triphosphate: step 4/4.</text>
</comment>
<reference evidence="14" key="2">
    <citation type="submission" date="2021-04" db="EMBL/GenBank/DDBJ databases">
        <authorList>
            <person name="Gilroy R."/>
        </authorList>
    </citation>
    <scope>NUCLEOTIDE SEQUENCE</scope>
    <source>
        <strain evidence="14">9264</strain>
    </source>
</reference>
<dbReference type="SUPFAM" id="SSF55083">
    <property type="entry name" value="6-hydroxymethyl-7,8-dihydropterin pyrophosphokinase, HPPK"/>
    <property type="match status" value="1"/>
</dbReference>
<evidence type="ECO:0000256" key="1">
    <source>
        <dbReference type="ARBA" id="ARBA00005051"/>
    </source>
</evidence>
<dbReference type="PANTHER" id="PTHR43071:SF1">
    <property type="entry name" value="2-AMINO-4-HYDROXY-6-HYDROXYMETHYLDIHYDROPTERIDINE PYROPHOSPHOKINASE"/>
    <property type="match status" value="1"/>
</dbReference>
<keyword evidence="5 14" id="KW-0808">Transferase</keyword>
<evidence type="ECO:0000313" key="15">
    <source>
        <dbReference type="Proteomes" id="UP000823889"/>
    </source>
</evidence>
<proteinExistence type="inferred from homology"/>
<organism evidence="14 15">
    <name type="scientific">Candidatus Paenalcaligenes intestinipullorum</name>
    <dbReference type="NCBI Taxonomy" id="2838718"/>
    <lineage>
        <taxon>Bacteria</taxon>
        <taxon>Pseudomonadati</taxon>
        <taxon>Pseudomonadota</taxon>
        <taxon>Betaproteobacteria</taxon>
        <taxon>Burkholderiales</taxon>
        <taxon>Alcaligenaceae</taxon>
        <taxon>Paenalcaligenes</taxon>
    </lineage>
</organism>
<evidence type="ECO:0000256" key="7">
    <source>
        <dbReference type="ARBA" id="ARBA00022777"/>
    </source>
</evidence>
<evidence type="ECO:0000256" key="11">
    <source>
        <dbReference type="ARBA" id="ARBA00029766"/>
    </source>
</evidence>
<evidence type="ECO:0000256" key="10">
    <source>
        <dbReference type="ARBA" id="ARBA00029409"/>
    </source>
</evidence>
<evidence type="ECO:0000313" key="14">
    <source>
        <dbReference type="EMBL" id="HJD44584.1"/>
    </source>
</evidence>
<dbReference type="PROSITE" id="PS00794">
    <property type="entry name" value="HPPK"/>
    <property type="match status" value="1"/>
</dbReference>
<dbReference type="CDD" id="cd00483">
    <property type="entry name" value="HPPK"/>
    <property type="match status" value="1"/>
</dbReference>
<evidence type="ECO:0000256" key="2">
    <source>
        <dbReference type="ARBA" id="ARBA00005810"/>
    </source>
</evidence>
<keyword evidence="8" id="KW-0067">ATP-binding</keyword>